<evidence type="ECO:0000313" key="2">
    <source>
        <dbReference type="EMBL" id="PPQ68008.1"/>
    </source>
</evidence>
<accession>A0A409VP50</accession>
<evidence type="ECO:0000256" key="1">
    <source>
        <dbReference type="ARBA" id="ARBA00024339"/>
    </source>
</evidence>
<evidence type="ECO:0000313" key="3">
    <source>
        <dbReference type="Proteomes" id="UP000284706"/>
    </source>
</evidence>
<name>A0A409VP50_9AGAR</name>
<gene>
    <name evidence="2" type="ORF">CVT26_007371</name>
</gene>
<dbReference type="EMBL" id="NHYE01005604">
    <property type="protein sequence ID" value="PPQ68008.1"/>
    <property type="molecule type" value="Genomic_DNA"/>
</dbReference>
<dbReference type="Pfam" id="PF03676">
    <property type="entry name" value="PHAF1"/>
    <property type="match status" value="1"/>
</dbReference>
<dbReference type="InterPro" id="IPR005373">
    <property type="entry name" value="PHAF1"/>
</dbReference>
<dbReference type="AlphaFoldDB" id="A0A409VP50"/>
<dbReference type="OrthoDB" id="411211at2759"/>
<dbReference type="PANTHER" id="PTHR13465">
    <property type="entry name" value="UPF0183 PROTEIN"/>
    <property type="match status" value="1"/>
</dbReference>
<comment type="similarity">
    <text evidence="1">Belongs to the PHAF1 family.</text>
</comment>
<proteinExistence type="inferred from homology"/>
<dbReference type="GO" id="GO:0043001">
    <property type="term" value="P:Golgi to plasma membrane protein transport"/>
    <property type="evidence" value="ECO:0007669"/>
    <property type="project" value="TreeGrafter"/>
</dbReference>
<keyword evidence="3" id="KW-1185">Reference proteome</keyword>
<dbReference type="InterPro" id="IPR039156">
    <property type="entry name" value="PHAF1/BROMI"/>
</dbReference>
<dbReference type="InParanoid" id="A0A409VP50"/>
<dbReference type="GO" id="GO:0005802">
    <property type="term" value="C:trans-Golgi network"/>
    <property type="evidence" value="ECO:0007669"/>
    <property type="project" value="TreeGrafter"/>
</dbReference>
<sequence length="392" mass="44087">MYSALDIDLRPGHGFGIFEIGTSLWTLLDILRRQPNVYPQIDIKYDPDTSATTPIIVHIRPHLDLLFSGKQQRLHTICIRKLRDPNPPVTVQYKDNVLSSPDEVLRRVGVGRVFGPTYPGDELRYPGIWFSFDEDNIGDGLKVPKTGDRMQEVKRIIISRKDVDGKAHDALDEVKECPAMAGELARAVIKVHDGVTLYFYPTASTKPLHVRLGETTAQDLSLDLGPPLRVHYKDDERMKIHAATEVDDGTGCGLSIQCSVLGTKSSADFYNYFQHGMDFLISESTNVVIKIILHSNVAGSPLFQRYKRCNWELEGKPEDDEDDTPPRKRFFDRFETISHFLSPREPAPSMALDRTAEEDNLNLPNATTHLHGYDGIILEATDSSQVVSVTLF</sequence>
<dbReference type="PANTHER" id="PTHR13465:SF2">
    <property type="entry name" value="PHAGOSOME ASSEMBLY FACTOR 1"/>
    <property type="match status" value="1"/>
</dbReference>
<comment type="caution">
    <text evidence="2">The sequence shown here is derived from an EMBL/GenBank/DDBJ whole genome shotgun (WGS) entry which is preliminary data.</text>
</comment>
<dbReference type="Proteomes" id="UP000284706">
    <property type="component" value="Unassembled WGS sequence"/>
</dbReference>
<reference evidence="2 3" key="1">
    <citation type="journal article" date="2018" name="Evol. Lett.">
        <title>Horizontal gene cluster transfer increased hallucinogenic mushroom diversity.</title>
        <authorList>
            <person name="Reynolds H.T."/>
            <person name="Vijayakumar V."/>
            <person name="Gluck-Thaler E."/>
            <person name="Korotkin H.B."/>
            <person name="Matheny P.B."/>
            <person name="Slot J.C."/>
        </authorList>
    </citation>
    <scope>NUCLEOTIDE SEQUENCE [LARGE SCALE GENOMIC DNA]</scope>
    <source>
        <strain evidence="2 3">SRW20</strain>
    </source>
</reference>
<organism evidence="2 3">
    <name type="scientific">Gymnopilus dilepis</name>
    <dbReference type="NCBI Taxonomy" id="231916"/>
    <lineage>
        <taxon>Eukaryota</taxon>
        <taxon>Fungi</taxon>
        <taxon>Dikarya</taxon>
        <taxon>Basidiomycota</taxon>
        <taxon>Agaricomycotina</taxon>
        <taxon>Agaricomycetes</taxon>
        <taxon>Agaricomycetidae</taxon>
        <taxon>Agaricales</taxon>
        <taxon>Agaricineae</taxon>
        <taxon>Hymenogastraceae</taxon>
        <taxon>Gymnopilus</taxon>
    </lineage>
</organism>
<protein>
    <submittedName>
        <fullName evidence="2">Uncharacterized protein</fullName>
    </submittedName>
</protein>